<feature type="region of interest" description="Disordered" evidence="1">
    <location>
        <begin position="1"/>
        <end position="23"/>
    </location>
</feature>
<gene>
    <name evidence="2" type="ORF">ARB_02017</name>
</gene>
<dbReference type="Proteomes" id="UP000008866">
    <property type="component" value="Unassembled WGS sequence"/>
</dbReference>
<feature type="compositionally biased region" description="Basic and acidic residues" evidence="1">
    <location>
        <begin position="14"/>
        <end position="23"/>
    </location>
</feature>
<accession>D4B0P1</accession>
<dbReference type="HOGENOM" id="CLU_2145240_0_0_1"/>
<name>D4B0P1_ARTBC</name>
<evidence type="ECO:0000256" key="1">
    <source>
        <dbReference type="SAM" id="MobiDB-lite"/>
    </source>
</evidence>
<dbReference type="AlphaFoldDB" id="D4B0P1"/>
<reference evidence="3" key="1">
    <citation type="journal article" date="2011" name="Genome Biol.">
        <title>Comparative and functional genomics provide insights into the pathogenicity of dermatophytic fungi.</title>
        <authorList>
            <person name="Burmester A."/>
            <person name="Shelest E."/>
            <person name="Gloeckner G."/>
            <person name="Heddergott C."/>
            <person name="Schindler S."/>
            <person name="Staib P."/>
            <person name="Heidel A."/>
            <person name="Felder M."/>
            <person name="Petzold A."/>
            <person name="Szafranski K."/>
            <person name="Feuermann M."/>
            <person name="Pedruzzi I."/>
            <person name="Priebe S."/>
            <person name="Groth M."/>
            <person name="Winkler R."/>
            <person name="Li W."/>
            <person name="Kniemeyer O."/>
            <person name="Schroeckh V."/>
            <person name="Hertweck C."/>
            <person name="Hube B."/>
            <person name="White T.C."/>
            <person name="Platzer M."/>
            <person name="Guthke R."/>
            <person name="Heitman J."/>
            <person name="Woestemeyer J."/>
            <person name="Zipfel P.F."/>
            <person name="Monod M."/>
            <person name="Brakhage A.A."/>
        </authorList>
    </citation>
    <scope>NUCLEOTIDE SEQUENCE [LARGE SCALE GENOMIC DNA]</scope>
    <source>
        <strain evidence="3">ATCC MYA-4681 / CBS 112371</strain>
    </source>
</reference>
<evidence type="ECO:0000313" key="2">
    <source>
        <dbReference type="EMBL" id="EFE31148.1"/>
    </source>
</evidence>
<dbReference type="RefSeq" id="XP_003011788.1">
    <property type="nucleotide sequence ID" value="XM_003011742.1"/>
</dbReference>
<proteinExistence type="predicted"/>
<sequence length="112" mass="11784">MLELEGNKQAAVSEKVDQQDQQERQLCRDYSAAVVARWDGDVDVDVGSQRATRVDGAGGGASPALLPNHGELLERPASNVLASITSTHHPAQLQLSPGHALTAILCTSVSPC</sequence>
<dbReference type="EMBL" id="ABSU01000024">
    <property type="protein sequence ID" value="EFE31148.1"/>
    <property type="molecule type" value="Genomic_DNA"/>
</dbReference>
<protein>
    <submittedName>
        <fullName evidence="2">Uncharacterized protein</fullName>
    </submittedName>
</protein>
<evidence type="ECO:0000313" key="3">
    <source>
        <dbReference type="Proteomes" id="UP000008866"/>
    </source>
</evidence>
<dbReference type="GeneID" id="9523561"/>
<dbReference type="KEGG" id="abe:ARB_02017"/>
<organism evidence="2 3">
    <name type="scientific">Arthroderma benhamiae (strain ATCC MYA-4681 / CBS 112371)</name>
    <name type="common">Trichophyton mentagrophytes</name>
    <dbReference type="NCBI Taxonomy" id="663331"/>
    <lineage>
        <taxon>Eukaryota</taxon>
        <taxon>Fungi</taxon>
        <taxon>Dikarya</taxon>
        <taxon>Ascomycota</taxon>
        <taxon>Pezizomycotina</taxon>
        <taxon>Eurotiomycetes</taxon>
        <taxon>Eurotiomycetidae</taxon>
        <taxon>Onygenales</taxon>
        <taxon>Arthrodermataceae</taxon>
        <taxon>Trichophyton</taxon>
    </lineage>
</organism>
<keyword evidence="3" id="KW-1185">Reference proteome</keyword>
<comment type="caution">
    <text evidence="2">The sequence shown here is derived from an EMBL/GenBank/DDBJ whole genome shotgun (WGS) entry which is preliminary data.</text>
</comment>